<comment type="caution">
    <text evidence="2">The sequence shown here is derived from an EMBL/GenBank/DDBJ whole genome shotgun (WGS) entry which is preliminary data.</text>
</comment>
<feature type="transmembrane region" description="Helical" evidence="1">
    <location>
        <begin position="105"/>
        <end position="125"/>
    </location>
</feature>
<reference evidence="2 3" key="1">
    <citation type="submission" date="2023-07" db="EMBL/GenBank/DDBJ databases">
        <title>Sorghum-associated microbial communities from plants grown in Nebraska, USA.</title>
        <authorList>
            <person name="Schachtman D."/>
        </authorList>
    </citation>
    <scope>NUCLEOTIDE SEQUENCE [LARGE SCALE GENOMIC DNA]</scope>
    <source>
        <strain evidence="2 3">DS1039</strain>
    </source>
</reference>
<keyword evidence="1" id="KW-0472">Membrane</keyword>
<accession>A0ABU1KUY1</accession>
<name>A0ABU1KUY1_9BURK</name>
<dbReference type="EMBL" id="JAVDQN010000001">
    <property type="protein sequence ID" value="MDR6374754.1"/>
    <property type="molecule type" value="Genomic_DNA"/>
</dbReference>
<organism evidence="2 3">
    <name type="scientific">Paraburkholderia caledonica</name>
    <dbReference type="NCBI Taxonomy" id="134536"/>
    <lineage>
        <taxon>Bacteria</taxon>
        <taxon>Pseudomonadati</taxon>
        <taxon>Pseudomonadota</taxon>
        <taxon>Betaproteobacteria</taxon>
        <taxon>Burkholderiales</taxon>
        <taxon>Burkholderiaceae</taxon>
        <taxon>Paraburkholderia</taxon>
    </lineage>
</organism>
<evidence type="ECO:0000313" key="2">
    <source>
        <dbReference type="EMBL" id="MDR6374754.1"/>
    </source>
</evidence>
<gene>
    <name evidence="2" type="ORF">J2776_001430</name>
</gene>
<proteinExistence type="predicted"/>
<keyword evidence="1" id="KW-1133">Transmembrane helix</keyword>
<feature type="transmembrane region" description="Helical" evidence="1">
    <location>
        <begin position="68"/>
        <end position="90"/>
    </location>
</feature>
<protein>
    <submittedName>
        <fullName evidence="2">Fucose 4-O-acetylase-like acetyltransferase</fullName>
    </submittedName>
</protein>
<dbReference type="Proteomes" id="UP001185254">
    <property type="component" value="Unassembled WGS sequence"/>
</dbReference>
<evidence type="ECO:0000256" key="1">
    <source>
        <dbReference type="SAM" id="Phobius"/>
    </source>
</evidence>
<feature type="transmembrane region" description="Helical" evidence="1">
    <location>
        <begin position="34"/>
        <end position="56"/>
    </location>
</feature>
<evidence type="ECO:0000313" key="3">
    <source>
        <dbReference type="Proteomes" id="UP001185254"/>
    </source>
</evidence>
<sequence length="154" mass="16729">MIAAVCQSAENRRTQTLSQHRNLRRFHSIDMTNFLFDLASNLALLAIVLVACNGCNRLIPGAAIDGSRVFSALALAAMLLDAALTFLVFADARTRYGQFSTPTAFFVRSAAYALAIVAAVAWRSLGRRNRPARSTLGKTLVIPTSPYSDSHLPM</sequence>
<keyword evidence="1" id="KW-0812">Transmembrane</keyword>
<keyword evidence="3" id="KW-1185">Reference proteome</keyword>